<evidence type="ECO:0000256" key="7">
    <source>
        <dbReference type="ARBA" id="ARBA00022840"/>
    </source>
</evidence>
<dbReference type="SMART" id="SM00091">
    <property type="entry name" value="PAS"/>
    <property type="match status" value="1"/>
</dbReference>
<dbReference type="Pfam" id="PF13426">
    <property type="entry name" value="PAS_9"/>
    <property type="match status" value="1"/>
</dbReference>
<dbReference type="PROSITE" id="PS50112">
    <property type="entry name" value="PAS"/>
    <property type="match status" value="1"/>
</dbReference>
<dbReference type="InterPro" id="IPR035965">
    <property type="entry name" value="PAS-like_dom_sf"/>
</dbReference>
<keyword evidence="13" id="KW-1185">Reference proteome</keyword>
<evidence type="ECO:0000313" key="13">
    <source>
        <dbReference type="Proteomes" id="UP000654004"/>
    </source>
</evidence>
<evidence type="ECO:0000256" key="9">
    <source>
        <dbReference type="SAM" id="Phobius"/>
    </source>
</evidence>
<accession>A0ABQ2QEB7</accession>
<keyword evidence="9" id="KW-1133">Transmembrane helix</keyword>
<dbReference type="CDD" id="cd00130">
    <property type="entry name" value="PAS"/>
    <property type="match status" value="1"/>
</dbReference>
<dbReference type="InterPro" id="IPR036097">
    <property type="entry name" value="HisK_dim/P_sf"/>
</dbReference>
<keyword evidence="9" id="KW-0812">Transmembrane</keyword>
<feature type="domain" description="PAS" evidence="11">
    <location>
        <begin position="117"/>
        <end position="161"/>
    </location>
</feature>
<keyword evidence="4" id="KW-0808">Transferase</keyword>
<comment type="caution">
    <text evidence="12">The sequence shown here is derived from an EMBL/GenBank/DDBJ whole genome shotgun (WGS) entry which is preliminary data.</text>
</comment>
<sequence>MQLKPSSISVFKYVFSGVITISIFIVDNIISLKIAVAVLYVIVVLLAVEIFSRRGVILVSLVCITLTITAFFINHGLEMEISDLARCLVSLAAISITTLLALKSKNVKKLLQQQVYLLSQTHDAILTCDMNGIITSWNQGAYQLYGWQPEQAIGKQITELIGTPTSAMKNLINSGHYEGELIERHQSGSKVVVSSRWSLALDVQQRGYSILISNNDLTASRKLDEQLSTLQTTLEQANRLSTLGQMSASLAHEINQPLASISMNAEASLRWMNRLDPVLAESRLCINAIVNEARRAAEIIKRIRMLSRKGSVTLSNLDLREVISETMLLLEKEFQRHSVQTSLNVPDETEALVYGDKIQLQQILINLLVNGIQAMESIETKQRYLSVDLKRHQSHWVIQVKDSGKGIDESELPLIFDAFYSTKNEGMGMGLSISRSIAEAHDGLLWTDDATKDETIFYLQLPILHTQVVQ</sequence>
<evidence type="ECO:0000256" key="2">
    <source>
        <dbReference type="ARBA" id="ARBA00012438"/>
    </source>
</evidence>
<keyword evidence="5" id="KW-0547">Nucleotide-binding</keyword>
<dbReference type="SMART" id="SM00388">
    <property type="entry name" value="HisKA"/>
    <property type="match status" value="1"/>
</dbReference>
<evidence type="ECO:0000313" key="12">
    <source>
        <dbReference type="EMBL" id="GGP75164.1"/>
    </source>
</evidence>
<protein>
    <recommendedName>
        <fullName evidence="2">histidine kinase</fullName>
        <ecNumber evidence="2">2.7.13.3</ecNumber>
    </recommendedName>
</protein>
<evidence type="ECO:0000259" key="11">
    <source>
        <dbReference type="PROSITE" id="PS50112"/>
    </source>
</evidence>
<gene>
    <name evidence="12" type="ORF">GCM10009410_04030</name>
</gene>
<comment type="catalytic activity">
    <reaction evidence="1">
        <text>ATP + protein L-histidine = ADP + protein N-phospho-L-histidine.</text>
        <dbReference type="EC" id="2.7.13.3"/>
    </reaction>
</comment>
<evidence type="ECO:0000259" key="10">
    <source>
        <dbReference type="PROSITE" id="PS50109"/>
    </source>
</evidence>
<dbReference type="Gene3D" id="1.10.287.130">
    <property type="match status" value="1"/>
</dbReference>
<feature type="transmembrane region" description="Helical" evidence="9">
    <location>
        <begin position="32"/>
        <end position="51"/>
    </location>
</feature>
<dbReference type="InterPro" id="IPR004358">
    <property type="entry name" value="Sig_transdc_His_kin-like_C"/>
</dbReference>
<dbReference type="InterPro" id="IPR036890">
    <property type="entry name" value="HATPase_C_sf"/>
</dbReference>
<evidence type="ECO:0000256" key="6">
    <source>
        <dbReference type="ARBA" id="ARBA00022777"/>
    </source>
</evidence>
<keyword evidence="6" id="KW-0418">Kinase</keyword>
<feature type="domain" description="Histidine kinase" evidence="10">
    <location>
        <begin position="249"/>
        <end position="465"/>
    </location>
</feature>
<dbReference type="Gene3D" id="3.30.565.10">
    <property type="entry name" value="Histidine kinase-like ATPase, C-terminal domain"/>
    <property type="match status" value="1"/>
</dbReference>
<organism evidence="12 13">
    <name type="scientific">Shewanella ulleungensis</name>
    <dbReference type="NCBI Taxonomy" id="2282699"/>
    <lineage>
        <taxon>Bacteria</taxon>
        <taxon>Pseudomonadati</taxon>
        <taxon>Pseudomonadota</taxon>
        <taxon>Gammaproteobacteria</taxon>
        <taxon>Alteromonadales</taxon>
        <taxon>Shewanellaceae</taxon>
        <taxon>Shewanella</taxon>
    </lineage>
</organism>
<proteinExistence type="predicted"/>
<dbReference type="PANTHER" id="PTHR43065">
    <property type="entry name" value="SENSOR HISTIDINE KINASE"/>
    <property type="match status" value="1"/>
</dbReference>
<keyword evidence="8" id="KW-0902">Two-component regulatory system</keyword>
<dbReference type="Pfam" id="PF02518">
    <property type="entry name" value="HATPase_c"/>
    <property type="match status" value="1"/>
</dbReference>
<evidence type="ECO:0000256" key="8">
    <source>
        <dbReference type="ARBA" id="ARBA00023012"/>
    </source>
</evidence>
<dbReference type="PANTHER" id="PTHR43065:SF10">
    <property type="entry name" value="PEROXIDE STRESS-ACTIVATED HISTIDINE KINASE MAK3"/>
    <property type="match status" value="1"/>
</dbReference>
<feature type="transmembrane region" description="Helical" evidence="9">
    <location>
        <begin position="58"/>
        <end position="77"/>
    </location>
</feature>
<dbReference type="SUPFAM" id="SSF47384">
    <property type="entry name" value="Homodimeric domain of signal transducing histidine kinase"/>
    <property type="match status" value="1"/>
</dbReference>
<dbReference type="SMART" id="SM00387">
    <property type="entry name" value="HATPase_c"/>
    <property type="match status" value="1"/>
</dbReference>
<feature type="transmembrane region" description="Helical" evidence="9">
    <location>
        <begin position="7"/>
        <end position="26"/>
    </location>
</feature>
<dbReference type="SUPFAM" id="SSF55785">
    <property type="entry name" value="PYP-like sensor domain (PAS domain)"/>
    <property type="match status" value="1"/>
</dbReference>
<evidence type="ECO:0000256" key="4">
    <source>
        <dbReference type="ARBA" id="ARBA00022679"/>
    </source>
</evidence>
<dbReference type="SUPFAM" id="SSF55874">
    <property type="entry name" value="ATPase domain of HSP90 chaperone/DNA topoisomerase II/histidine kinase"/>
    <property type="match status" value="1"/>
</dbReference>
<dbReference type="Proteomes" id="UP000654004">
    <property type="component" value="Unassembled WGS sequence"/>
</dbReference>
<dbReference type="NCBIfam" id="TIGR00229">
    <property type="entry name" value="sensory_box"/>
    <property type="match status" value="1"/>
</dbReference>
<keyword evidence="3" id="KW-0597">Phosphoprotein</keyword>
<dbReference type="InterPro" id="IPR005467">
    <property type="entry name" value="His_kinase_dom"/>
</dbReference>
<reference evidence="13" key="1">
    <citation type="journal article" date="2019" name="Int. J. Syst. Evol. Microbiol.">
        <title>The Global Catalogue of Microorganisms (GCM) 10K type strain sequencing project: providing services to taxonomists for standard genome sequencing and annotation.</title>
        <authorList>
            <consortium name="The Broad Institute Genomics Platform"/>
            <consortium name="The Broad Institute Genome Sequencing Center for Infectious Disease"/>
            <person name="Wu L."/>
            <person name="Ma J."/>
        </authorList>
    </citation>
    <scope>NUCLEOTIDE SEQUENCE [LARGE SCALE GENOMIC DNA]</scope>
    <source>
        <strain evidence="13">JCM 32305</strain>
    </source>
</reference>
<dbReference type="InterPro" id="IPR000014">
    <property type="entry name" value="PAS"/>
</dbReference>
<dbReference type="PRINTS" id="PR00344">
    <property type="entry name" value="BCTRLSENSOR"/>
</dbReference>
<dbReference type="InterPro" id="IPR003661">
    <property type="entry name" value="HisK_dim/P_dom"/>
</dbReference>
<dbReference type="EMBL" id="BMQW01000001">
    <property type="protein sequence ID" value="GGP75164.1"/>
    <property type="molecule type" value="Genomic_DNA"/>
</dbReference>
<dbReference type="CDD" id="cd00082">
    <property type="entry name" value="HisKA"/>
    <property type="match status" value="1"/>
</dbReference>
<keyword evidence="7" id="KW-0067">ATP-binding</keyword>
<dbReference type="PROSITE" id="PS50109">
    <property type="entry name" value="HIS_KIN"/>
    <property type="match status" value="1"/>
</dbReference>
<dbReference type="RefSeq" id="WP_188952836.1">
    <property type="nucleotide sequence ID" value="NZ_BMQW01000001.1"/>
</dbReference>
<evidence type="ECO:0000256" key="1">
    <source>
        <dbReference type="ARBA" id="ARBA00000085"/>
    </source>
</evidence>
<name>A0ABQ2QEB7_9GAMM</name>
<evidence type="ECO:0000256" key="5">
    <source>
        <dbReference type="ARBA" id="ARBA00022741"/>
    </source>
</evidence>
<evidence type="ECO:0000256" key="3">
    <source>
        <dbReference type="ARBA" id="ARBA00022553"/>
    </source>
</evidence>
<keyword evidence="9" id="KW-0472">Membrane</keyword>
<dbReference type="Gene3D" id="3.30.450.20">
    <property type="entry name" value="PAS domain"/>
    <property type="match status" value="1"/>
</dbReference>
<dbReference type="Pfam" id="PF00512">
    <property type="entry name" value="HisKA"/>
    <property type="match status" value="1"/>
</dbReference>
<dbReference type="InterPro" id="IPR003594">
    <property type="entry name" value="HATPase_dom"/>
</dbReference>
<dbReference type="EC" id="2.7.13.3" evidence="2"/>